<sequence length="94" mass="10114">MESVAGVTGGAAVAGPGAVRQGMAPAGGFERALARLEQSEHRAAGLLSRMASGEGGNLHRVMLEMEAVRMQFELLMQVRNRLLDAYQEVMRMQV</sequence>
<dbReference type="GO" id="GO:0009425">
    <property type="term" value="C:bacterial-type flagellum basal body"/>
    <property type="evidence" value="ECO:0007669"/>
    <property type="project" value="UniProtKB-SubCell"/>
</dbReference>
<dbReference type="AlphaFoldDB" id="A0A2S0PCW9"/>
<reference evidence="5 6" key="1">
    <citation type="submission" date="2018-04" db="EMBL/GenBank/DDBJ databases">
        <title>Denitrifier Microvirgula.</title>
        <authorList>
            <person name="Anderson E."/>
            <person name="Jang J."/>
            <person name="Ishii S."/>
        </authorList>
    </citation>
    <scope>NUCLEOTIDE SEQUENCE [LARGE SCALE GENOMIC DNA]</scope>
    <source>
        <strain evidence="5 6">BE2.4</strain>
    </source>
</reference>
<dbReference type="GO" id="GO:0003774">
    <property type="term" value="F:cytoskeletal motor activity"/>
    <property type="evidence" value="ECO:0007669"/>
    <property type="project" value="InterPro"/>
</dbReference>
<evidence type="ECO:0000256" key="1">
    <source>
        <dbReference type="ARBA" id="ARBA00004117"/>
    </source>
</evidence>
<dbReference type="PANTHER" id="PTHR34653:SF1">
    <property type="entry name" value="FLAGELLAR HOOK-BASAL BODY COMPLEX PROTEIN FLIE"/>
    <property type="match status" value="1"/>
</dbReference>
<evidence type="ECO:0000313" key="6">
    <source>
        <dbReference type="Proteomes" id="UP000244173"/>
    </source>
</evidence>
<comment type="similarity">
    <text evidence="2 4">Belongs to the FliE family.</text>
</comment>
<dbReference type="PRINTS" id="PR01006">
    <property type="entry name" value="FLGHOOKFLIE"/>
</dbReference>
<dbReference type="GO" id="GO:0071973">
    <property type="term" value="P:bacterial-type flagellum-dependent cell motility"/>
    <property type="evidence" value="ECO:0007669"/>
    <property type="project" value="InterPro"/>
</dbReference>
<dbReference type="Proteomes" id="UP000244173">
    <property type="component" value="Chromosome"/>
</dbReference>
<dbReference type="OrthoDB" id="8909229at2"/>
<name>A0A2S0PCW9_9NEIS</name>
<dbReference type="HAMAP" id="MF_00724">
    <property type="entry name" value="FliE"/>
    <property type="match status" value="1"/>
</dbReference>
<keyword evidence="5" id="KW-0969">Cilium</keyword>
<evidence type="ECO:0000313" key="5">
    <source>
        <dbReference type="EMBL" id="AVY95173.1"/>
    </source>
</evidence>
<dbReference type="RefSeq" id="WP_107889800.1">
    <property type="nucleotide sequence ID" value="NZ_CP028519.1"/>
</dbReference>
<dbReference type="STRING" id="1122240.GCA_000620105_01985"/>
<comment type="subcellular location">
    <subcellularLocation>
        <location evidence="1 4">Bacterial flagellum basal body</location>
    </subcellularLocation>
</comment>
<gene>
    <name evidence="4" type="primary">fliE</name>
    <name evidence="5" type="ORF">DAI18_14810</name>
</gene>
<dbReference type="GO" id="GO:0005198">
    <property type="term" value="F:structural molecule activity"/>
    <property type="evidence" value="ECO:0007669"/>
    <property type="project" value="InterPro"/>
</dbReference>
<evidence type="ECO:0000256" key="4">
    <source>
        <dbReference type="HAMAP-Rule" id="MF_00724"/>
    </source>
</evidence>
<dbReference type="Pfam" id="PF02049">
    <property type="entry name" value="FliE"/>
    <property type="match status" value="1"/>
</dbReference>
<keyword evidence="3 4" id="KW-0975">Bacterial flagellum</keyword>
<proteinExistence type="inferred from homology"/>
<dbReference type="PANTHER" id="PTHR34653">
    <property type="match status" value="1"/>
</dbReference>
<accession>A0A2S0PCW9</accession>
<evidence type="ECO:0000256" key="3">
    <source>
        <dbReference type="ARBA" id="ARBA00023143"/>
    </source>
</evidence>
<keyword evidence="5" id="KW-0966">Cell projection</keyword>
<evidence type="ECO:0000256" key="2">
    <source>
        <dbReference type="ARBA" id="ARBA00009272"/>
    </source>
</evidence>
<dbReference type="KEGG" id="maer:DAI18_14810"/>
<keyword evidence="6" id="KW-1185">Reference proteome</keyword>
<dbReference type="InterPro" id="IPR001624">
    <property type="entry name" value="FliE"/>
</dbReference>
<protein>
    <recommendedName>
        <fullName evidence="4">Flagellar hook-basal body complex protein FliE</fullName>
    </recommendedName>
</protein>
<dbReference type="EMBL" id="CP028519">
    <property type="protein sequence ID" value="AVY95173.1"/>
    <property type="molecule type" value="Genomic_DNA"/>
</dbReference>
<keyword evidence="5" id="KW-0282">Flagellum</keyword>
<organism evidence="5 6">
    <name type="scientific">Microvirgula aerodenitrificans</name>
    <dbReference type="NCBI Taxonomy" id="57480"/>
    <lineage>
        <taxon>Bacteria</taxon>
        <taxon>Pseudomonadati</taxon>
        <taxon>Pseudomonadota</taxon>
        <taxon>Betaproteobacteria</taxon>
        <taxon>Neisseriales</taxon>
        <taxon>Aquaspirillaceae</taxon>
        <taxon>Microvirgula</taxon>
    </lineage>
</organism>